<keyword evidence="2" id="KW-1185">Reference proteome</keyword>
<proteinExistence type="predicted"/>
<comment type="caution">
    <text evidence="1">The sequence shown here is derived from an EMBL/GenBank/DDBJ whole genome shotgun (WGS) entry which is preliminary data.</text>
</comment>
<dbReference type="Proteomes" id="UP000789702">
    <property type="component" value="Unassembled WGS sequence"/>
</dbReference>
<feature type="non-terminal residue" evidence="1">
    <location>
        <position position="1"/>
    </location>
</feature>
<reference evidence="1" key="1">
    <citation type="submission" date="2021-06" db="EMBL/GenBank/DDBJ databases">
        <authorList>
            <person name="Kallberg Y."/>
            <person name="Tangrot J."/>
            <person name="Rosling A."/>
        </authorList>
    </citation>
    <scope>NUCLEOTIDE SEQUENCE</scope>
    <source>
        <strain evidence="1">IL203A</strain>
    </source>
</reference>
<name>A0ACA9LVN1_9GLOM</name>
<evidence type="ECO:0000313" key="2">
    <source>
        <dbReference type="Proteomes" id="UP000789702"/>
    </source>
</evidence>
<dbReference type="EMBL" id="CAJVPU010005540">
    <property type="protein sequence ID" value="CAG8549171.1"/>
    <property type="molecule type" value="Genomic_DNA"/>
</dbReference>
<evidence type="ECO:0000313" key="1">
    <source>
        <dbReference type="EMBL" id="CAG8549171.1"/>
    </source>
</evidence>
<organism evidence="1 2">
    <name type="scientific">Dentiscutata heterogama</name>
    <dbReference type="NCBI Taxonomy" id="1316150"/>
    <lineage>
        <taxon>Eukaryota</taxon>
        <taxon>Fungi</taxon>
        <taxon>Fungi incertae sedis</taxon>
        <taxon>Mucoromycota</taxon>
        <taxon>Glomeromycotina</taxon>
        <taxon>Glomeromycetes</taxon>
        <taxon>Diversisporales</taxon>
        <taxon>Gigasporaceae</taxon>
        <taxon>Dentiscutata</taxon>
    </lineage>
</organism>
<gene>
    <name evidence="1" type="ORF">DHETER_LOCUS5148</name>
</gene>
<sequence length="133" mass="15451">KSRDEIEQPKPSPKVLDHSIIDTPWIVSLPSNRWALKENQEYRKKGGGKHITETVKEILKSFFHTSDKNKSERYTAKEMLQDLQQREQMEELEAEEIPNFKTIENWISQYSLLHKKEAAKKANAAVSSQKSAK</sequence>
<protein>
    <submittedName>
        <fullName evidence="1">2639_t:CDS:1</fullName>
    </submittedName>
</protein>
<accession>A0ACA9LVN1</accession>